<organism evidence="6 7">
    <name type="scientific">Draconibacterium orientale</name>
    <dbReference type="NCBI Taxonomy" id="1168034"/>
    <lineage>
        <taxon>Bacteria</taxon>
        <taxon>Pseudomonadati</taxon>
        <taxon>Bacteroidota</taxon>
        <taxon>Bacteroidia</taxon>
        <taxon>Marinilabiliales</taxon>
        <taxon>Prolixibacteraceae</taxon>
        <taxon>Draconibacterium</taxon>
    </lineage>
</organism>
<evidence type="ECO:0000256" key="1">
    <source>
        <dbReference type="ARBA" id="ARBA00012928"/>
    </source>
</evidence>
<dbReference type="InterPro" id="IPR029035">
    <property type="entry name" value="DHS-like_NAD/FAD-binding_dom"/>
</dbReference>
<keyword evidence="4" id="KW-0862">Zinc</keyword>
<dbReference type="GO" id="GO:0070403">
    <property type="term" value="F:NAD+ binding"/>
    <property type="evidence" value="ECO:0007669"/>
    <property type="project" value="InterPro"/>
</dbReference>
<dbReference type="InterPro" id="IPR026590">
    <property type="entry name" value="Ssirtuin_cat_dom"/>
</dbReference>
<dbReference type="PANTHER" id="PTHR11085">
    <property type="entry name" value="NAD-DEPENDENT PROTEIN DEACYLASE SIRTUIN-5, MITOCHONDRIAL-RELATED"/>
    <property type="match status" value="1"/>
</dbReference>
<evidence type="ECO:0000313" key="6">
    <source>
        <dbReference type="EMBL" id="SET36993.1"/>
    </source>
</evidence>
<dbReference type="Gene3D" id="3.40.50.1220">
    <property type="entry name" value="TPP-binding domain"/>
    <property type="match status" value="1"/>
</dbReference>
<dbReference type="InterPro" id="IPR050134">
    <property type="entry name" value="NAD-dep_sirtuin_deacylases"/>
</dbReference>
<feature type="active site" description="Proton acceptor" evidence="4">
    <location>
        <position position="128"/>
    </location>
</feature>
<dbReference type="EC" id="2.3.1.286" evidence="1"/>
<dbReference type="EMBL" id="FOHT01000011">
    <property type="protein sequence ID" value="SET36993.1"/>
    <property type="molecule type" value="Genomic_DNA"/>
</dbReference>
<dbReference type="OrthoDB" id="9800582at2"/>
<dbReference type="SUPFAM" id="SSF52467">
    <property type="entry name" value="DHS-like NAD/FAD-binding domain"/>
    <property type="match status" value="1"/>
</dbReference>
<reference evidence="6 7" key="1">
    <citation type="submission" date="2016-10" db="EMBL/GenBank/DDBJ databases">
        <authorList>
            <person name="de Groot N.N."/>
        </authorList>
    </citation>
    <scope>NUCLEOTIDE SEQUENCE [LARGE SCALE GENOMIC DNA]</scope>
    <source>
        <strain evidence="6 7">DSM 25947</strain>
    </source>
</reference>
<dbReference type="GO" id="GO:0017136">
    <property type="term" value="F:histone deacetylase activity, NAD-dependent"/>
    <property type="evidence" value="ECO:0007669"/>
    <property type="project" value="TreeGrafter"/>
</dbReference>
<evidence type="ECO:0000256" key="3">
    <source>
        <dbReference type="ARBA" id="ARBA00023027"/>
    </source>
</evidence>
<gene>
    <name evidence="6" type="ORF">SAMN05444285_111106</name>
</gene>
<dbReference type="AlphaFoldDB" id="A0A1I0DWD4"/>
<dbReference type="Proteomes" id="UP000181981">
    <property type="component" value="Unassembled WGS sequence"/>
</dbReference>
<name>A0A1I0DWD4_9BACT</name>
<keyword evidence="3" id="KW-0520">NAD</keyword>
<protein>
    <recommendedName>
        <fullName evidence="1">protein acetyllysine N-acetyltransferase</fullName>
        <ecNumber evidence="1">2.3.1.286</ecNumber>
    </recommendedName>
</protein>
<dbReference type="InterPro" id="IPR026591">
    <property type="entry name" value="Sirtuin_cat_small_dom_sf"/>
</dbReference>
<dbReference type="GO" id="GO:0046872">
    <property type="term" value="F:metal ion binding"/>
    <property type="evidence" value="ECO:0007669"/>
    <property type="project" value="UniProtKB-KW"/>
</dbReference>
<evidence type="ECO:0000256" key="2">
    <source>
        <dbReference type="ARBA" id="ARBA00022679"/>
    </source>
</evidence>
<evidence type="ECO:0000256" key="4">
    <source>
        <dbReference type="PROSITE-ProRule" id="PRU00236"/>
    </source>
</evidence>
<feature type="domain" description="Deacetylase sirtuin-type" evidence="5">
    <location>
        <begin position="7"/>
        <end position="255"/>
    </location>
</feature>
<dbReference type="RefSeq" id="WP_074780478.1">
    <property type="nucleotide sequence ID" value="NZ_FOHT01000011.1"/>
</dbReference>
<dbReference type="InterPro" id="IPR003000">
    <property type="entry name" value="Sirtuin"/>
</dbReference>
<accession>A0A1I0DWD4</accession>
<dbReference type="NCBIfam" id="NF001753">
    <property type="entry name" value="PRK00481.1-3"/>
    <property type="match status" value="1"/>
</dbReference>
<sequence>MSSTKLTKSLIDKLWQASYLIRKAKYAVAFTGAGISVESGIPPFRGENGLWNVTHPIFLEIEYFQKKPLQSWKKIKEIFYDSLGDAEPNIAHIMLAKMEERSFVETVITQNIDHLHQKAGSKYVYELHGTYKQLICTECSSEYDMSFADLNYLPPTCFVCKGILKPDMVFFNEPIPAFAKKRAFEEAAKADVLLIIGTNAEVLPAAEIPVVAKNNGAKIIEINIKPSHFTNTVTDIFLQMKATEAMSELGRLLYL</sequence>
<dbReference type="Pfam" id="PF02146">
    <property type="entry name" value="SIR2"/>
    <property type="match status" value="1"/>
</dbReference>
<feature type="binding site" evidence="4">
    <location>
        <position position="160"/>
    </location>
    <ligand>
        <name>Zn(2+)</name>
        <dbReference type="ChEBI" id="CHEBI:29105"/>
    </ligand>
</feature>
<evidence type="ECO:0000313" key="7">
    <source>
        <dbReference type="Proteomes" id="UP000181981"/>
    </source>
</evidence>
<feature type="binding site" evidence="4">
    <location>
        <position position="139"/>
    </location>
    <ligand>
        <name>Zn(2+)</name>
        <dbReference type="ChEBI" id="CHEBI:29105"/>
    </ligand>
</feature>
<dbReference type="PROSITE" id="PS50305">
    <property type="entry name" value="SIRTUIN"/>
    <property type="match status" value="1"/>
</dbReference>
<proteinExistence type="predicted"/>
<keyword evidence="4" id="KW-0479">Metal-binding</keyword>
<dbReference type="PANTHER" id="PTHR11085:SF11">
    <property type="entry name" value="NAD-DEPENDENT PROTEIN DEACETYLASE"/>
    <property type="match status" value="1"/>
</dbReference>
<feature type="binding site" evidence="4">
    <location>
        <position position="136"/>
    </location>
    <ligand>
        <name>Zn(2+)</name>
        <dbReference type="ChEBI" id="CHEBI:29105"/>
    </ligand>
</feature>
<evidence type="ECO:0000259" key="5">
    <source>
        <dbReference type="PROSITE" id="PS50305"/>
    </source>
</evidence>
<dbReference type="Gene3D" id="3.30.1600.10">
    <property type="entry name" value="SIR2/SIRT2 'Small Domain"/>
    <property type="match status" value="1"/>
</dbReference>
<feature type="binding site" evidence="4">
    <location>
        <position position="157"/>
    </location>
    <ligand>
        <name>Zn(2+)</name>
        <dbReference type="ChEBI" id="CHEBI:29105"/>
    </ligand>
</feature>
<keyword evidence="2" id="KW-0808">Transferase</keyword>